<dbReference type="Pfam" id="PF00317">
    <property type="entry name" value="Ribonuc_red_lgN"/>
    <property type="match status" value="1"/>
</dbReference>
<dbReference type="SUPFAM" id="SSF51998">
    <property type="entry name" value="PFL-like glycyl radical enzymes"/>
    <property type="match status" value="1"/>
</dbReference>
<name>A0ABN4YVE7_SPOUR</name>
<dbReference type="InterPro" id="IPR013509">
    <property type="entry name" value="RNR_lsu_N"/>
</dbReference>
<gene>
    <name evidence="3" type="ORF">SporoS204_09670</name>
</gene>
<dbReference type="Gene3D" id="3.20.70.20">
    <property type="match status" value="1"/>
</dbReference>
<keyword evidence="1" id="KW-0215">Deoxyribonucleotide synthesis</keyword>
<proteinExistence type="predicted"/>
<evidence type="ECO:0000313" key="4">
    <source>
        <dbReference type="Proteomes" id="UP000192486"/>
    </source>
</evidence>
<keyword evidence="4" id="KW-1185">Reference proteome</keyword>
<dbReference type="PANTHER" id="PTHR11573:SF6">
    <property type="entry name" value="RIBONUCLEOSIDE-DIPHOSPHATE REDUCTASE LARGE SUBUNIT"/>
    <property type="match status" value="1"/>
</dbReference>
<dbReference type="InterPro" id="IPR008926">
    <property type="entry name" value="RNR_R1-su_N"/>
</dbReference>
<organism evidence="3 4">
    <name type="scientific">Sporosarcina ureae</name>
    <dbReference type="NCBI Taxonomy" id="1571"/>
    <lineage>
        <taxon>Bacteria</taxon>
        <taxon>Bacillati</taxon>
        <taxon>Bacillota</taxon>
        <taxon>Bacilli</taxon>
        <taxon>Bacillales</taxon>
        <taxon>Caryophanaceae</taxon>
        <taxon>Sporosarcina</taxon>
    </lineage>
</organism>
<dbReference type="Proteomes" id="UP000192486">
    <property type="component" value="Chromosome"/>
</dbReference>
<dbReference type="PANTHER" id="PTHR11573">
    <property type="entry name" value="RIBONUCLEOSIDE-DIPHOSPHATE REDUCTASE LARGE CHAIN"/>
    <property type="match status" value="1"/>
</dbReference>
<accession>A0ABN4YVE7</accession>
<evidence type="ECO:0000313" key="3">
    <source>
        <dbReference type="EMBL" id="ARF14386.1"/>
    </source>
</evidence>
<reference evidence="3 4" key="1">
    <citation type="submission" date="2016-04" db="EMBL/GenBank/DDBJ databases">
        <title>Comparative Genomics and Epigenetics of Sporosarcina ureae.</title>
        <authorList>
            <person name="Oliver A.S."/>
            <person name="Cooper K.K."/>
        </authorList>
    </citation>
    <scope>NUCLEOTIDE SEQUENCE [LARGE SCALE GENOMIC DNA]</scope>
    <source>
        <strain evidence="3 4">S204</strain>
    </source>
</reference>
<dbReference type="RefSeq" id="WP_029053409.1">
    <property type="nucleotide sequence ID" value="NZ_CP015108.1"/>
</dbReference>
<protein>
    <recommendedName>
        <fullName evidence="2">Ribonucleotide reductase large subunit N-terminal domain-containing protein</fullName>
    </recommendedName>
</protein>
<sequence>MRLCEQNEERIHERALLQILYKQAEQQRGRPVYSGFHQVVRKLLQDGLYGQWIYNYSASEIKWLGLQIVAERDRLIPSAQLQQYMNEFVTSDYHDKRIGLPQERLMLIAMGAMQNETVQRLQKVQEAYWMLSHGYVTLPAEVMSFFGKTFYQRKTRVQQYTMDIADDRIASFLSSKVKEKHIRIPDHFMEQVKACGSWCLFDAEQVERIFGCSFDNFNSERFSHAADSSSIGHKKVSAIGLMKRLLGSEGIVVHFPNKERQEKAVLCSYIQLPYVLQETELARTCTILVRLLNGIESIWGRTIQIEVAGWEKAIAEQKIALHSERALLFIEEVAREINRSLEVASCQSGMNTPLRKAASVMHRSIYQATKQQQIAMIDRITAEQRHTDQGGSVTLEKSATIETAELLQLLIKAWSCGIPEVRLI</sequence>
<evidence type="ECO:0000259" key="2">
    <source>
        <dbReference type="Pfam" id="PF00317"/>
    </source>
</evidence>
<feature type="domain" description="Ribonucleotide reductase large subunit N-terminal" evidence="2">
    <location>
        <begin position="92"/>
        <end position="149"/>
    </location>
</feature>
<dbReference type="SUPFAM" id="SSF48168">
    <property type="entry name" value="R1 subunit of ribonucleotide reductase, N-terminal domain"/>
    <property type="match status" value="1"/>
</dbReference>
<dbReference type="InterPro" id="IPR039718">
    <property type="entry name" value="Rrm1"/>
</dbReference>
<dbReference type="EMBL" id="CP015108">
    <property type="protein sequence ID" value="ARF14386.1"/>
    <property type="molecule type" value="Genomic_DNA"/>
</dbReference>
<evidence type="ECO:0000256" key="1">
    <source>
        <dbReference type="ARBA" id="ARBA00023116"/>
    </source>
</evidence>